<evidence type="ECO:0000256" key="2">
    <source>
        <dbReference type="ARBA" id="ARBA00022801"/>
    </source>
</evidence>
<name>A0ABS4EG86_9HYPH</name>
<accession>A0ABS4EG86</accession>
<dbReference type="EMBL" id="JAGGJV010000001">
    <property type="protein sequence ID" value="MBP1856957.1"/>
    <property type="molecule type" value="Genomic_DNA"/>
</dbReference>
<keyword evidence="5" id="KW-1185">Reference proteome</keyword>
<dbReference type="PANTHER" id="PTHR43046">
    <property type="entry name" value="GDP-MANNOSE MANNOSYL HYDROLASE"/>
    <property type="match status" value="1"/>
</dbReference>
<gene>
    <name evidence="4" type="ORF">J2Z75_000437</name>
</gene>
<organism evidence="4 5">
    <name type="scientific">Rhizobium herbae</name>
    <dbReference type="NCBI Taxonomy" id="508661"/>
    <lineage>
        <taxon>Bacteria</taxon>
        <taxon>Pseudomonadati</taxon>
        <taxon>Pseudomonadota</taxon>
        <taxon>Alphaproteobacteria</taxon>
        <taxon>Hyphomicrobiales</taxon>
        <taxon>Rhizobiaceae</taxon>
        <taxon>Rhizobium/Agrobacterium group</taxon>
        <taxon>Rhizobium</taxon>
    </lineage>
</organism>
<proteinExistence type="predicted"/>
<dbReference type="Pfam" id="PF00293">
    <property type="entry name" value="NUDIX"/>
    <property type="match status" value="1"/>
</dbReference>
<evidence type="ECO:0000313" key="5">
    <source>
        <dbReference type="Proteomes" id="UP000823786"/>
    </source>
</evidence>
<dbReference type="InterPro" id="IPR015797">
    <property type="entry name" value="NUDIX_hydrolase-like_dom_sf"/>
</dbReference>
<evidence type="ECO:0000259" key="3">
    <source>
        <dbReference type="PROSITE" id="PS51462"/>
    </source>
</evidence>
<dbReference type="CDD" id="cd04679">
    <property type="entry name" value="NUDIX_MutT_Nudt1"/>
    <property type="match status" value="1"/>
</dbReference>
<dbReference type="InterPro" id="IPR020084">
    <property type="entry name" value="NUDIX_hydrolase_CS"/>
</dbReference>
<dbReference type="Gene3D" id="3.90.79.10">
    <property type="entry name" value="Nucleoside Triphosphate Pyrophosphohydrolase"/>
    <property type="match status" value="1"/>
</dbReference>
<dbReference type="SUPFAM" id="SSF55811">
    <property type="entry name" value="Nudix"/>
    <property type="match status" value="1"/>
</dbReference>
<reference evidence="4 5" key="1">
    <citation type="submission" date="2021-03" db="EMBL/GenBank/DDBJ databases">
        <title>Genomic Encyclopedia of Type Strains, Phase IV (KMG-IV): sequencing the most valuable type-strain genomes for metagenomic binning, comparative biology and taxonomic classification.</title>
        <authorList>
            <person name="Goeker M."/>
        </authorList>
    </citation>
    <scope>NUCLEOTIDE SEQUENCE [LARGE SCALE GENOMIC DNA]</scope>
    <source>
        <strain evidence="4 5">DSM 26427</strain>
    </source>
</reference>
<dbReference type="PROSITE" id="PS51462">
    <property type="entry name" value="NUDIX"/>
    <property type="match status" value="1"/>
</dbReference>
<evidence type="ECO:0000313" key="4">
    <source>
        <dbReference type="EMBL" id="MBP1856957.1"/>
    </source>
</evidence>
<sequence length="140" mass="15299">MAYPGIDFPGVGSGLAVLNDGKLLLCKRLKAPEAGHWSIVGGKVDHLELSADAARREAEEESGLKIHSARFLCVSEQLIVADRQHWVSLIYVTEDFSGEPQLTEPDKLSEIGWYPLDALPQPLSLFARDAVKALRAMTTS</sequence>
<comment type="cofactor">
    <cofactor evidence="1">
        <name>Mg(2+)</name>
        <dbReference type="ChEBI" id="CHEBI:18420"/>
    </cofactor>
</comment>
<dbReference type="Proteomes" id="UP000823786">
    <property type="component" value="Unassembled WGS sequence"/>
</dbReference>
<comment type="caution">
    <text evidence="4">The sequence shown here is derived from an EMBL/GenBank/DDBJ whole genome shotgun (WGS) entry which is preliminary data.</text>
</comment>
<dbReference type="PROSITE" id="PS00893">
    <property type="entry name" value="NUDIX_BOX"/>
    <property type="match status" value="1"/>
</dbReference>
<protein>
    <submittedName>
        <fullName evidence="4">ADP-ribose pyrophosphatase YjhB (NUDIX family)</fullName>
    </submittedName>
</protein>
<evidence type="ECO:0000256" key="1">
    <source>
        <dbReference type="ARBA" id="ARBA00001946"/>
    </source>
</evidence>
<keyword evidence="2" id="KW-0378">Hydrolase</keyword>
<feature type="domain" description="Nudix hydrolase" evidence="3">
    <location>
        <begin position="8"/>
        <end position="136"/>
    </location>
</feature>
<dbReference type="InterPro" id="IPR000086">
    <property type="entry name" value="NUDIX_hydrolase_dom"/>
</dbReference>
<dbReference type="PANTHER" id="PTHR43046:SF16">
    <property type="entry name" value="ADP-RIBOSE PYROPHOSPHATASE YJHB-RELATED"/>
    <property type="match status" value="1"/>
</dbReference>
<dbReference type="RefSeq" id="WP_209847079.1">
    <property type="nucleotide sequence ID" value="NZ_JAGGJV010000001.1"/>
</dbReference>